<sequence>MISFSARAESSRLEWISRQTQPPLPPPVACSIWFCGNGIGKAQAVMRLRLRVNSIGYPNQSPSVNVEKVPKPCSLISSETSPAFRLRRTSQRDNLSPFRSLRQTGLRNCKTQKHSQRLGLLTRVGVR</sequence>
<keyword evidence="2" id="KW-1185">Reference proteome</keyword>
<dbReference type="Proteomes" id="UP001457282">
    <property type="component" value="Unassembled WGS sequence"/>
</dbReference>
<evidence type="ECO:0000313" key="2">
    <source>
        <dbReference type="Proteomes" id="UP001457282"/>
    </source>
</evidence>
<name>A0AAW1X0L1_RUBAR</name>
<evidence type="ECO:0000313" key="1">
    <source>
        <dbReference type="EMBL" id="KAK9929796.1"/>
    </source>
</evidence>
<organism evidence="1 2">
    <name type="scientific">Rubus argutus</name>
    <name type="common">Southern blackberry</name>
    <dbReference type="NCBI Taxonomy" id="59490"/>
    <lineage>
        <taxon>Eukaryota</taxon>
        <taxon>Viridiplantae</taxon>
        <taxon>Streptophyta</taxon>
        <taxon>Embryophyta</taxon>
        <taxon>Tracheophyta</taxon>
        <taxon>Spermatophyta</taxon>
        <taxon>Magnoliopsida</taxon>
        <taxon>eudicotyledons</taxon>
        <taxon>Gunneridae</taxon>
        <taxon>Pentapetalae</taxon>
        <taxon>rosids</taxon>
        <taxon>fabids</taxon>
        <taxon>Rosales</taxon>
        <taxon>Rosaceae</taxon>
        <taxon>Rosoideae</taxon>
        <taxon>Rosoideae incertae sedis</taxon>
        <taxon>Rubus</taxon>
    </lineage>
</organism>
<reference evidence="1 2" key="1">
    <citation type="journal article" date="2023" name="G3 (Bethesda)">
        <title>A chromosome-length genome assembly and annotation of blackberry (Rubus argutus, cv. 'Hillquist').</title>
        <authorList>
            <person name="Bruna T."/>
            <person name="Aryal R."/>
            <person name="Dudchenko O."/>
            <person name="Sargent D.J."/>
            <person name="Mead D."/>
            <person name="Buti M."/>
            <person name="Cavallini A."/>
            <person name="Hytonen T."/>
            <person name="Andres J."/>
            <person name="Pham M."/>
            <person name="Weisz D."/>
            <person name="Mascagni F."/>
            <person name="Usai G."/>
            <person name="Natali L."/>
            <person name="Bassil N."/>
            <person name="Fernandez G.E."/>
            <person name="Lomsadze A."/>
            <person name="Armour M."/>
            <person name="Olukolu B."/>
            <person name="Poorten T."/>
            <person name="Britton C."/>
            <person name="Davik J."/>
            <person name="Ashrafi H."/>
            <person name="Aiden E.L."/>
            <person name="Borodovsky M."/>
            <person name="Worthington M."/>
        </authorList>
    </citation>
    <scope>NUCLEOTIDE SEQUENCE [LARGE SCALE GENOMIC DNA]</scope>
    <source>
        <strain evidence="1">PI 553951</strain>
    </source>
</reference>
<proteinExistence type="predicted"/>
<gene>
    <name evidence="1" type="ORF">M0R45_026879</name>
</gene>
<protein>
    <submittedName>
        <fullName evidence="1">Uncharacterized protein</fullName>
    </submittedName>
</protein>
<comment type="caution">
    <text evidence="1">The sequence shown here is derived from an EMBL/GenBank/DDBJ whole genome shotgun (WGS) entry which is preliminary data.</text>
</comment>
<accession>A0AAW1X0L1</accession>
<dbReference type="EMBL" id="JBEDUW010000005">
    <property type="protein sequence ID" value="KAK9929796.1"/>
    <property type="molecule type" value="Genomic_DNA"/>
</dbReference>
<dbReference type="AlphaFoldDB" id="A0AAW1X0L1"/>